<evidence type="ECO:0000313" key="11">
    <source>
        <dbReference type="Proteomes" id="UP000480350"/>
    </source>
</evidence>
<reference evidence="10 11" key="2">
    <citation type="submission" date="2020-03" db="EMBL/GenBank/DDBJ databases">
        <title>Kangsaoukella pontilimi gen. nov., sp. nov., a new member of the family Rhodobacteraceae isolated from a tidal mudflat.</title>
        <authorList>
            <person name="Kim I.S."/>
        </authorList>
    </citation>
    <scope>NUCLEOTIDE SEQUENCE [LARGE SCALE GENOMIC DNA]</scope>
    <source>
        <strain evidence="10 11">GH1-50</strain>
    </source>
</reference>
<comment type="subcellular location">
    <subcellularLocation>
        <location evidence="1">Cell inner membrane</location>
        <topology evidence="1">Multi-pass membrane protein</topology>
    </subcellularLocation>
</comment>
<accession>A0A7C9NDF8</accession>
<protein>
    <submittedName>
        <fullName evidence="10">YeeE/YedE family protein</fullName>
    </submittedName>
</protein>
<keyword evidence="4" id="KW-0997">Cell inner membrane</keyword>
<feature type="transmembrane region" description="Helical" evidence="9">
    <location>
        <begin position="314"/>
        <end position="334"/>
    </location>
</feature>
<evidence type="ECO:0000256" key="1">
    <source>
        <dbReference type="ARBA" id="ARBA00004429"/>
    </source>
</evidence>
<keyword evidence="11" id="KW-1185">Reference proteome</keyword>
<keyword evidence="6 9" id="KW-1133">Transmembrane helix</keyword>
<evidence type="ECO:0000256" key="4">
    <source>
        <dbReference type="ARBA" id="ARBA00022519"/>
    </source>
</evidence>
<keyword evidence="5 9" id="KW-0812">Transmembrane</keyword>
<dbReference type="PANTHER" id="PTHR30574:SF1">
    <property type="entry name" value="SULPHUR TRANSPORT DOMAIN-CONTAINING PROTEIN"/>
    <property type="match status" value="1"/>
</dbReference>
<dbReference type="AlphaFoldDB" id="A0A7C9NDF8"/>
<dbReference type="GO" id="GO:0005886">
    <property type="term" value="C:plasma membrane"/>
    <property type="evidence" value="ECO:0007669"/>
    <property type="project" value="UniProtKB-SubCell"/>
</dbReference>
<proteinExistence type="inferred from homology"/>
<feature type="transmembrane region" description="Helical" evidence="9">
    <location>
        <begin position="88"/>
        <end position="111"/>
    </location>
</feature>
<dbReference type="PANTHER" id="PTHR30574">
    <property type="entry name" value="INNER MEMBRANE PROTEIN YEDE"/>
    <property type="match status" value="1"/>
</dbReference>
<feature type="transmembrane region" description="Helical" evidence="9">
    <location>
        <begin position="54"/>
        <end position="76"/>
    </location>
</feature>
<feature type="transmembrane region" description="Helical" evidence="9">
    <location>
        <begin position="14"/>
        <end position="33"/>
    </location>
</feature>
<organism evidence="10 11">
    <name type="scientific">Kangsaoukella pontilimi</name>
    <dbReference type="NCBI Taxonomy" id="2691042"/>
    <lineage>
        <taxon>Bacteria</taxon>
        <taxon>Pseudomonadati</taxon>
        <taxon>Pseudomonadota</taxon>
        <taxon>Alphaproteobacteria</taxon>
        <taxon>Rhodobacterales</taxon>
        <taxon>Paracoccaceae</taxon>
        <taxon>Kangsaoukella</taxon>
    </lineage>
</organism>
<evidence type="ECO:0000256" key="8">
    <source>
        <dbReference type="ARBA" id="ARBA00035655"/>
    </source>
</evidence>
<gene>
    <name evidence="10" type="ORF">GQ651_06320</name>
</gene>
<evidence type="ECO:0000313" key="10">
    <source>
        <dbReference type="EMBL" id="MXQ07459.1"/>
    </source>
</evidence>
<comment type="caution">
    <text evidence="10">The sequence shown here is derived from an EMBL/GenBank/DDBJ whole genome shotgun (WGS) entry which is preliminary data.</text>
</comment>
<dbReference type="Proteomes" id="UP000480350">
    <property type="component" value="Unassembled WGS sequence"/>
</dbReference>
<dbReference type="RefSeq" id="WP_160763332.1">
    <property type="nucleotide sequence ID" value="NZ_WUPT01000001.1"/>
</dbReference>
<sequence length="349" mass="34850">MLLELYDFGVETRILHLLAGLALGLVFGVAAQISRFCLRRAVAGPRAERGEAGAVWLTALATAIVAFGAVSAFGLVDISEHRFASANLPIAALVLGGLAFGVGMVLTRGCVSRLTVLSATGNLRAVLVLAAFAVTAHAMLKGVLAPVRTSIGALSIDAPFASLAATPIGLAVLLAPVAALAGYLTWQSRASALRLVLGGVIGLVAVAGWATTSVLLFDEFDPLTVQTAAFTLPWSDTLFWVIAATAIPAGFGVGFIGGVLGGSFLSAAARGELQLQSFESPQQTLSYLAGGALMGFGGVLAGGCTVGAGLSGVATGSIAAIIALLSIAIGGWAASAGALRIGRALPAAA</sequence>
<feature type="transmembrane region" description="Helical" evidence="9">
    <location>
        <begin position="160"/>
        <end position="183"/>
    </location>
</feature>
<dbReference type="EMBL" id="WUPT01000001">
    <property type="protein sequence ID" value="MXQ07459.1"/>
    <property type="molecule type" value="Genomic_DNA"/>
</dbReference>
<evidence type="ECO:0000256" key="3">
    <source>
        <dbReference type="ARBA" id="ARBA00022475"/>
    </source>
</evidence>
<keyword evidence="3" id="KW-1003">Cell membrane</keyword>
<evidence type="ECO:0000256" key="7">
    <source>
        <dbReference type="ARBA" id="ARBA00023136"/>
    </source>
</evidence>
<keyword evidence="7 9" id="KW-0472">Membrane</keyword>
<feature type="transmembrane region" description="Helical" evidence="9">
    <location>
        <begin position="195"/>
        <end position="217"/>
    </location>
</feature>
<feature type="transmembrane region" description="Helical" evidence="9">
    <location>
        <begin position="285"/>
        <end position="308"/>
    </location>
</feature>
<evidence type="ECO:0000256" key="9">
    <source>
        <dbReference type="SAM" id="Phobius"/>
    </source>
</evidence>
<reference evidence="10 11" key="1">
    <citation type="submission" date="2019-12" db="EMBL/GenBank/DDBJ databases">
        <authorList>
            <person name="Lee S.D."/>
        </authorList>
    </citation>
    <scope>NUCLEOTIDE SEQUENCE [LARGE SCALE GENOMIC DNA]</scope>
    <source>
        <strain evidence="10 11">GH1-50</strain>
    </source>
</reference>
<dbReference type="Pfam" id="PF04143">
    <property type="entry name" value="Sulf_transp"/>
    <property type="match status" value="1"/>
</dbReference>
<keyword evidence="2" id="KW-0813">Transport</keyword>
<evidence type="ECO:0000256" key="2">
    <source>
        <dbReference type="ARBA" id="ARBA00022448"/>
    </source>
</evidence>
<comment type="similarity">
    <text evidence="8">Belongs to the TsuA/YedE (TC 9.B.102) family.</text>
</comment>
<dbReference type="InterPro" id="IPR007272">
    <property type="entry name" value="Sulf_transp_TsuA/YedE"/>
</dbReference>
<evidence type="ECO:0000256" key="5">
    <source>
        <dbReference type="ARBA" id="ARBA00022692"/>
    </source>
</evidence>
<feature type="transmembrane region" description="Helical" evidence="9">
    <location>
        <begin position="237"/>
        <end position="265"/>
    </location>
</feature>
<feature type="transmembrane region" description="Helical" evidence="9">
    <location>
        <begin position="123"/>
        <end position="140"/>
    </location>
</feature>
<name>A0A7C9NDF8_9RHOB</name>
<evidence type="ECO:0000256" key="6">
    <source>
        <dbReference type="ARBA" id="ARBA00022989"/>
    </source>
</evidence>